<dbReference type="EMBL" id="AP027080">
    <property type="protein sequence ID" value="BDU71840.1"/>
    <property type="molecule type" value="Genomic_DNA"/>
</dbReference>
<dbReference type="GO" id="GO:0051087">
    <property type="term" value="F:protein-folding chaperone binding"/>
    <property type="evidence" value="ECO:0007669"/>
    <property type="project" value="InterPro"/>
</dbReference>
<dbReference type="Proteomes" id="UP001238179">
    <property type="component" value="Chromosome"/>
</dbReference>
<evidence type="ECO:0000256" key="5">
    <source>
        <dbReference type="RuleBase" id="RU004478"/>
    </source>
</evidence>
<dbReference type="AlphaFoldDB" id="A0AA48K875"/>
<evidence type="ECO:0000256" key="1">
    <source>
        <dbReference type="ARBA" id="ARBA00009054"/>
    </source>
</evidence>
<comment type="subunit">
    <text evidence="3">Homodimer.</text>
</comment>
<sequence length="233" mass="25581">MTEKIQPPIPDFPADSQPPENDLTVDLTLEEFGEGADLQALADEIGDYEPPAAAADPATAGMSREDLESELAKARARLEALEKAESDHKDKHHRLMADFTNHRNRVGRETQLAVTLAERKVLLELLPVLDSFERCINATYTSLEDFHGGVVLIQRQMQEALRKAGVEPLALNVGDPFDAQHAEALTTTSQANLPDGSVAAVYERGYFLRDQLLRPARVIVNNHPEGEPSQAPA</sequence>
<evidence type="ECO:0000256" key="6">
    <source>
        <dbReference type="SAM" id="Coils"/>
    </source>
</evidence>
<dbReference type="PANTHER" id="PTHR21237">
    <property type="entry name" value="GRPE PROTEIN"/>
    <property type="match status" value="1"/>
</dbReference>
<dbReference type="Pfam" id="PF01025">
    <property type="entry name" value="GrpE"/>
    <property type="match status" value="1"/>
</dbReference>
<evidence type="ECO:0000256" key="3">
    <source>
        <dbReference type="HAMAP-Rule" id="MF_01151"/>
    </source>
</evidence>
<gene>
    <name evidence="3" type="primary">grpE</name>
    <name evidence="8" type="ORF">METEAL_10140</name>
</gene>
<dbReference type="GO" id="GO:0042803">
    <property type="term" value="F:protein homodimerization activity"/>
    <property type="evidence" value="ECO:0007669"/>
    <property type="project" value="InterPro"/>
</dbReference>
<feature type="coiled-coil region" evidence="6">
    <location>
        <begin position="64"/>
        <end position="91"/>
    </location>
</feature>
<dbReference type="GO" id="GO:0006457">
    <property type="term" value="P:protein folding"/>
    <property type="evidence" value="ECO:0007669"/>
    <property type="project" value="InterPro"/>
</dbReference>
<evidence type="ECO:0000313" key="9">
    <source>
        <dbReference type="Proteomes" id="UP001238179"/>
    </source>
</evidence>
<evidence type="ECO:0000313" key="8">
    <source>
        <dbReference type="EMBL" id="BDU71840.1"/>
    </source>
</evidence>
<dbReference type="InterPro" id="IPR013805">
    <property type="entry name" value="GrpE_CC"/>
</dbReference>
<accession>A0AA48K875</accession>
<evidence type="ECO:0000256" key="4">
    <source>
        <dbReference type="RuleBase" id="RU000639"/>
    </source>
</evidence>
<name>A0AA48K875_9BACT</name>
<comment type="subcellular location">
    <subcellularLocation>
        <location evidence="3">Cytoplasm</location>
    </subcellularLocation>
</comment>
<dbReference type="GO" id="GO:0005737">
    <property type="term" value="C:cytoplasm"/>
    <property type="evidence" value="ECO:0007669"/>
    <property type="project" value="UniProtKB-SubCell"/>
</dbReference>
<organism evidence="8 9">
    <name type="scientific">Mesoterricola silvestris</name>
    <dbReference type="NCBI Taxonomy" id="2927979"/>
    <lineage>
        <taxon>Bacteria</taxon>
        <taxon>Pseudomonadati</taxon>
        <taxon>Acidobacteriota</taxon>
        <taxon>Holophagae</taxon>
        <taxon>Holophagales</taxon>
        <taxon>Holophagaceae</taxon>
        <taxon>Mesoterricola</taxon>
    </lineage>
</organism>
<dbReference type="GO" id="GO:0051082">
    <property type="term" value="F:unfolded protein binding"/>
    <property type="evidence" value="ECO:0007669"/>
    <property type="project" value="TreeGrafter"/>
</dbReference>
<dbReference type="Gene3D" id="2.30.22.10">
    <property type="entry name" value="Head domain of nucleotide exchange factor GrpE"/>
    <property type="match status" value="1"/>
</dbReference>
<comment type="function">
    <text evidence="3 4">Participates actively in the response to hyperosmotic and heat shock by preventing the aggregation of stress-denatured proteins, in association with DnaK and GrpE. It is the nucleotide exchange factor for DnaK and may function as a thermosensor. Unfolded proteins bind initially to DnaJ; upon interaction with the DnaJ-bound protein, DnaK hydrolyzes its bound ATP, resulting in the formation of a stable complex. GrpE releases ADP from DnaK; ATP binding to DnaK triggers the release of the substrate protein, thus completing the reaction cycle. Several rounds of ATP-dependent interactions between DnaJ, DnaK and GrpE are required for fully efficient folding.</text>
</comment>
<dbReference type="KEGG" id="msil:METEAL_10140"/>
<evidence type="ECO:0000256" key="7">
    <source>
        <dbReference type="SAM" id="MobiDB-lite"/>
    </source>
</evidence>
<dbReference type="HAMAP" id="MF_01151">
    <property type="entry name" value="GrpE"/>
    <property type="match status" value="1"/>
</dbReference>
<feature type="region of interest" description="Disordered" evidence="7">
    <location>
        <begin position="1"/>
        <end position="23"/>
    </location>
</feature>
<dbReference type="RefSeq" id="WP_316414741.1">
    <property type="nucleotide sequence ID" value="NZ_AP027080.1"/>
</dbReference>
<dbReference type="GO" id="GO:0000774">
    <property type="term" value="F:adenyl-nucleotide exchange factor activity"/>
    <property type="evidence" value="ECO:0007669"/>
    <property type="project" value="InterPro"/>
</dbReference>
<keyword evidence="6" id="KW-0175">Coiled coil</keyword>
<dbReference type="PANTHER" id="PTHR21237:SF23">
    <property type="entry name" value="GRPE PROTEIN HOMOLOG, MITOCHONDRIAL"/>
    <property type="match status" value="1"/>
</dbReference>
<dbReference type="CDD" id="cd00446">
    <property type="entry name" value="GrpE"/>
    <property type="match status" value="1"/>
</dbReference>
<dbReference type="SUPFAM" id="SSF58014">
    <property type="entry name" value="Coiled-coil domain of nucleotide exchange factor GrpE"/>
    <property type="match status" value="1"/>
</dbReference>
<comment type="similarity">
    <text evidence="1 3 5">Belongs to the GrpE family.</text>
</comment>
<protein>
    <recommendedName>
        <fullName evidence="3 4">Protein GrpE</fullName>
    </recommendedName>
    <alternativeName>
        <fullName evidence="3">HSP-70 cofactor</fullName>
    </alternativeName>
</protein>
<keyword evidence="2 3" id="KW-0143">Chaperone</keyword>
<dbReference type="PRINTS" id="PR00773">
    <property type="entry name" value="GRPEPROTEIN"/>
</dbReference>
<evidence type="ECO:0000256" key="2">
    <source>
        <dbReference type="ARBA" id="ARBA00023186"/>
    </source>
</evidence>
<dbReference type="PROSITE" id="PS01071">
    <property type="entry name" value="GRPE"/>
    <property type="match status" value="1"/>
</dbReference>
<proteinExistence type="inferred from homology"/>
<keyword evidence="9" id="KW-1185">Reference proteome</keyword>
<dbReference type="InterPro" id="IPR009012">
    <property type="entry name" value="GrpE_head"/>
</dbReference>
<reference evidence="9" key="1">
    <citation type="journal article" date="2023" name="Int. J. Syst. Evol. Microbiol.">
        <title>Mesoterricola silvestris gen. nov., sp. nov., Mesoterricola sediminis sp. nov., Geothrix oryzae sp. nov., Geothrix edaphica sp. nov., Geothrix rubra sp. nov., and Geothrix limicola sp. nov., six novel members of Acidobacteriota isolated from soils.</title>
        <authorList>
            <person name="Itoh H."/>
            <person name="Sugisawa Y."/>
            <person name="Mise K."/>
            <person name="Xu Z."/>
            <person name="Kuniyasu M."/>
            <person name="Ushijima N."/>
            <person name="Kawano K."/>
            <person name="Kobayashi E."/>
            <person name="Shiratori Y."/>
            <person name="Masuda Y."/>
            <person name="Senoo K."/>
        </authorList>
    </citation>
    <scope>NUCLEOTIDE SEQUENCE [LARGE SCALE GENOMIC DNA]</scope>
    <source>
        <strain evidence="9">W79</strain>
    </source>
</reference>
<dbReference type="Gene3D" id="3.90.20.20">
    <property type="match status" value="1"/>
</dbReference>
<keyword evidence="3 4" id="KW-0346">Stress response</keyword>
<keyword evidence="3" id="KW-0963">Cytoplasm</keyword>
<dbReference type="SUPFAM" id="SSF51064">
    <property type="entry name" value="Head domain of nucleotide exchange factor GrpE"/>
    <property type="match status" value="1"/>
</dbReference>
<dbReference type="InterPro" id="IPR000740">
    <property type="entry name" value="GrpE"/>
</dbReference>